<comment type="caution">
    <text evidence="2">The sequence shown here is derived from an EMBL/GenBank/DDBJ whole genome shotgun (WGS) entry which is preliminary data.</text>
</comment>
<reference evidence="2 3" key="1">
    <citation type="submission" date="2019-03" db="EMBL/GenBank/DDBJ databases">
        <title>Single cell metagenomics reveals metabolic interactions within the superorganism composed of flagellate Streblomastix strix and complex community of Bacteroidetes bacteria on its surface.</title>
        <authorList>
            <person name="Treitli S.C."/>
            <person name="Kolisko M."/>
            <person name="Husnik F."/>
            <person name="Keeling P."/>
            <person name="Hampl V."/>
        </authorList>
    </citation>
    <scope>NUCLEOTIDE SEQUENCE [LARGE SCALE GENOMIC DNA]</scope>
    <source>
        <strain evidence="2">ST1C</strain>
    </source>
</reference>
<evidence type="ECO:0000313" key="3">
    <source>
        <dbReference type="Proteomes" id="UP000324800"/>
    </source>
</evidence>
<evidence type="ECO:0000313" key="2">
    <source>
        <dbReference type="EMBL" id="KAA6354073.1"/>
    </source>
</evidence>
<proteinExistence type="predicted"/>
<dbReference type="EMBL" id="SNRW01036961">
    <property type="protein sequence ID" value="KAA6354073.1"/>
    <property type="molecule type" value="Genomic_DNA"/>
</dbReference>
<gene>
    <name evidence="2" type="ORF">EZS28_050400</name>
</gene>
<sequence length="245" mass="26895">VCDSGSTSYKQSQCQTDKKCTSYSDQTVPTNSCTCTPSNYPSGCKCPPNSSELTGIPSSRCSCRITGDPRAGTGCPSYCVKGYLTPDCVCDSDLSSYSSSQCMKDKICIFNLSQQSKDYCPCLIKGDPRAGFVCPSYCKSKAELTIDCMCELGSSYPQATCEQDKLCIVDLIHQSTSNCPCIAVDDPRGESICNQTEQSDPDPTGPLIPDPIEEDQETEYDIGDCWYNYRSFILFFLIKKQEEID</sequence>
<accession>A0A5J4T8A5</accession>
<feature type="region of interest" description="Disordered" evidence="1">
    <location>
        <begin position="192"/>
        <end position="212"/>
    </location>
</feature>
<organism evidence="2 3">
    <name type="scientific">Streblomastix strix</name>
    <dbReference type="NCBI Taxonomy" id="222440"/>
    <lineage>
        <taxon>Eukaryota</taxon>
        <taxon>Metamonada</taxon>
        <taxon>Preaxostyla</taxon>
        <taxon>Oxymonadida</taxon>
        <taxon>Streblomastigidae</taxon>
        <taxon>Streblomastix</taxon>
    </lineage>
</organism>
<dbReference type="AlphaFoldDB" id="A0A5J4T8A5"/>
<dbReference type="OrthoDB" id="10615893at2759"/>
<feature type="non-terminal residue" evidence="2">
    <location>
        <position position="1"/>
    </location>
</feature>
<name>A0A5J4T8A5_9EUKA</name>
<protein>
    <submittedName>
        <fullName evidence="2">Uncharacterized protein</fullName>
    </submittedName>
</protein>
<dbReference type="Proteomes" id="UP000324800">
    <property type="component" value="Unassembled WGS sequence"/>
</dbReference>
<evidence type="ECO:0000256" key="1">
    <source>
        <dbReference type="SAM" id="MobiDB-lite"/>
    </source>
</evidence>